<dbReference type="GO" id="GO:0005881">
    <property type="term" value="C:cytoplasmic microtubule"/>
    <property type="evidence" value="ECO:0007669"/>
    <property type="project" value="TreeGrafter"/>
</dbReference>
<evidence type="ECO:0000256" key="5">
    <source>
        <dbReference type="ARBA" id="ARBA00035693"/>
    </source>
</evidence>
<evidence type="ECO:0000313" key="7">
    <source>
        <dbReference type="EMBL" id="EEH52054.1"/>
    </source>
</evidence>
<comment type="similarity">
    <text evidence="4">Belongs to the CFAP96 family.</text>
</comment>
<name>C1N765_MICPC</name>
<reference evidence="7 8" key="1">
    <citation type="journal article" date="2009" name="Science">
        <title>Green evolution and dynamic adaptations revealed by genomes of the marine picoeukaryotes Micromonas.</title>
        <authorList>
            <person name="Worden A.Z."/>
            <person name="Lee J.H."/>
            <person name="Mock T."/>
            <person name="Rouze P."/>
            <person name="Simmons M.P."/>
            <person name="Aerts A.L."/>
            <person name="Allen A.E."/>
            <person name="Cuvelier M.L."/>
            <person name="Derelle E."/>
            <person name="Everett M.V."/>
            <person name="Foulon E."/>
            <person name="Grimwood J."/>
            <person name="Gundlach H."/>
            <person name="Henrissat B."/>
            <person name="Napoli C."/>
            <person name="McDonald S.M."/>
            <person name="Parker M.S."/>
            <person name="Rombauts S."/>
            <person name="Salamov A."/>
            <person name="Von Dassow P."/>
            <person name="Badger J.H."/>
            <person name="Coutinho P.M."/>
            <person name="Demir E."/>
            <person name="Dubchak I."/>
            <person name="Gentemann C."/>
            <person name="Eikrem W."/>
            <person name="Gready J.E."/>
            <person name="John U."/>
            <person name="Lanier W."/>
            <person name="Lindquist E.A."/>
            <person name="Lucas S."/>
            <person name="Mayer K.F."/>
            <person name="Moreau H."/>
            <person name="Not F."/>
            <person name="Otillar R."/>
            <person name="Panaud O."/>
            <person name="Pangilinan J."/>
            <person name="Paulsen I."/>
            <person name="Piegu B."/>
            <person name="Poliakov A."/>
            <person name="Robbens S."/>
            <person name="Schmutz J."/>
            <person name="Toulza E."/>
            <person name="Wyss T."/>
            <person name="Zelensky A."/>
            <person name="Zhou K."/>
            <person name="Armbrust E.V."/>
            <person name="Bhattacharya D."/>
            <person name="Goodenough U.W."/>
            <person name="Van de Peer Y."/>
            <person name="Grigoriev I.V."/>
        </authorList>
    </citation>
    <scope>NUCLEOTIDE SEQUENCE [LARGE SCALE GENOMIC DNA]</scope>
    <source>
        <strain evidence="7 8">CCMP1545</strain>
    </source>
</reference>
<feature type="compositionally biased region" description="Basic and acidic residues" evidence="6">
    <location>
        <begin position="110"/>
        <end position="127"/>
    </location>
</feature>
<dbReference type="PANTHER" id="PTHR31144:SF1">
    <property type="entry name" value="UPF0602 PROTEIN C4ORF47"/>
    <property type="match status" value="1"/>
</dbReference>
<feature type="compositionally biased region" description="Polar residues" evidence="6">
    <location>
        <begin position="48"/>
        <end position="60"/>
    </location>
</feature>
<dbReference type="InterPro" id="IPR029358">
    <property type="entry name" value="CFAP96"/>
</dbReference>
<evidence type="ECO:0000256" key="6">
    <source>
        <dbReference type="SAM" id="MobiDB-lite"/>
    </source>
</evidence>
<dbReference type="OrthoDB" id="10685240at2759"/>
<dbReference type="Pfam" id="PF15239">
    <property type="entry name" value="CFAP96-like"/>
    <property type="match status" value="1"/>
</dbReference>
<feature type="region of interest" description="Disordered" evidence="6">
    <location>
        <begin position="77"/>
        <end position="201"/>
    </location>
</feature>
<feature type="region of interest" description="Disordered" evidence="6">
    <location>
        <begin position="41"/>
        <end position="62"/>
    </location>
</feature>
<dbReference type="AlphaFoldDB" id="C1N765"/>
<evidence type="ECO:0000256" key="3">
    <source>
        <dbReference type="ARBA" id="ARBA00023212"/>
    </source>
</evidence>
<dbReference type="RefSeq" id="XP_003063681.1">
    <property type="nucleotide sequence ID" value="XM_003063635.1"/>
</dbReference>
<keyword evidence="3" id="KW-0206">Cytoskeleton</keyword>
<sequence>MPPPKGPKGVPAYRNPHQEKLGVFSYPGSIEVGAEYVDVSGERPDRWNGTQMTGGMNYPTNPEGLIEKTLLRLSEGEPYVDPGKHEREHALAQEKKRTGKGWFPPALEMPIEHHEYLPDGERPEPKPPKAVKGTPQYLRDRGVKTAPSKRGCVGTPKITIAPAFESMPDEYQPARELDRDAKEKAREKIEKPFKGRTAQIGNNCSGLFDENIYAYEPGDHAEPEKKRVVVDDVDRPKPFKPASKGGRGGPEIQEYVPDPWDLKDKARREKIRADRLKCGVGFKPAGGGVKSLPVTVGSVYDVTGPAPVSLRAGMIWR</sequence>
<evidence type="ECO:0000313" key="8">
    <source>
        <dbReference type="Proteomes" id="UP000001876"/>
    </source>
</evidence>
<dbReference type="Proteomes" id="UP000001876">
    <property type="component" value="Unassembled WGS sequence"/>
</dbReference>
<keyword evidence="2" id="KW-0963">Cytoplasm</keyword>
<feature type="compositionally biased region" description="Basic and acidic residues" evidence="6">
    <location>
        <begin position="172"/>
        <end position="193"/>
    </location>
</feature>
<feature type="compositionally biased region" description="Basic and acidic residues" evidence="6">
    <location>
        <begin position="82"/>
        <end position="96"/>
    </location>
</feature>
<protein>
    <recommendedName>
        <fullName evidence="5">Cilia-and flagella-associated protein 96</fullName>
    </recommendedName>
</protein>
<comment type="subcellular location">
    <subcellularLocation>
        <location evidence="1">Cytoplasm</location>
        <location evidence="1">Cytoskeleton</location>
        <location evidence="1">Microtubule organizing center</location>
        <location evidence="1">Centrosome</location>
    </subcellularLocation>
</comment>
<gene>
    <name evidence="7" type="ORF">MICPUCDRAFT_48989</name>
</gene>
<keyword evidence="8" id="KW-1185">Reference proteome</keyword>
<dbReference type="EMBL" id="GG663749">
    <property type="protein sequence ID" value="EEH52054.1"/>
    <property type="molecule type" value="Genomic_DNA"/>
</dbReference>
<feature type="compositionally biased region" description="Basic and acidic residues" evidence="6">
    <location>
        <begin position="223"/>
        <end position="237"/>
    </location>
</feature>
<proteinExistence type="inferred from homology"/>
<evidence type="ECO:0000256" key="2">
    <source>
        <dbReference type="ARBA" id="ARBA00022490"/>
    </source>
</evidence>
<organism evidence="8">
    <name type="scientific">Micromonas pusilla (strain CCMP1545)</name>
    <name type="common">Picoplanktonic green alga</name>
    <dbReference type="NCBI Taxonomy" id="564608"/>
    <lineage>
        <taxon>Eukaryota</taxon>
        <taxon>Viridiplantae</taxon>
        <taxon>Chlorophyta</taxon>
        <taxon>Mamiellophyceae</taxon>
        <taxon>Mamiellales</taxon>
        <taxon>Mamiellaceae</taxon>
        <taxon>Micromonas</taxon>
    </lineage>
</organism>
<dbReference type="GeneID" id="9689122"/>
<feature type="region of interest" description="Disordered" evidence="6">
    <location>
        <begin position="223"/>
        <end position="259"/>
    </location>
</feature>
<accession>C1N765</accession>
<evidence type="ECO:0000256" key="4">
    <source>
        <dbReference type="ARBA" id="ARBA00035656"/>
    </source>
</evidence>
<evidence type="ECO:0000256" key="1">
    <source>
        <dbReference type="ARBA" id="ARBA00004300"/>
    </source>
</evidence>
<dbReference type="KEGG" id="mpp:MICPUCDRAFT_48989"/>
<dbReference type="OMA" id="GKHEREH"/>
<dbReference type="PANTHER" id="PTHR31144">
    <property type="entry name" value="UPF0602 PROTEIN C4ORF47"/>
    <property type="match status" value="1"/>
</dbReference>